<dbReference type="InterPro" id="IPR051791">
    <property type="entry name" value="Pra-immunoreactive"/>
</dbReference>
<gene>
    <name evidence="8" type="ORF">MSG_03114</name>
</gene>
<feature type="domain" description="RDD" evidence="7">
    <location>
        <begin position="75"/>
        <end position="170"/>
    </location>
</feature>
<dbReference type="PANTHER" id="PTHR36115:SF6">
    <property type="entry name" value="PROLINE-RICH ANTIGEN HOMOLOG"/>
    <property type="match status" value="1"/>
</dbReference>
<keyword evidence="4 6" id="KW-1133">Transmembrane helix</keyword>
<dbReference type="EMBL" id="AP018164">
    <property type="protein sequence ID" value="BAX93254.1"/>
    <property type="molecule type" value="Genomic_DNA"/>
</dbReference>
<dbReference type="KEGG" id="mshg:MSG_03114"/>
<evidence type="ECO:0000313" key="8">
    <source>
        <dbReference type="EMBL" id="BAX93254.1"/>
    </source>
</evidence>
<accession>A0A1Z4EJX0</accession>
<sequence>MLRGGYAPPAFQGSKRDHWRVLLWGHVPHDRIWSPTEAQRPALGFPAESPLVTGSRPAYPGEALGLPESGPGSLAPMGRRVAALLIDWLIAYGLALLFLGLGVIKIELLSTVILVIWFLLGLLSVRLFGFTPGQLTLGLGVVSVAGGGTAGIGRLAVRGLLLALVVPALFTDWDGRGIHDRATGTAVVRR</sequence>
<keyword evidence="3 6" id="KW-0812">Transmembrane</keyword>
<dbReference type="Pfam" id="PF06271">
    <property type="entry name" value="RDD"/>
    <property type="match status" value="1"/>
</dbReference>
<dbReference type="InterPro" id="IPR010432">
    <property type="entry name" value="RDD"/>
</dbReference>
<reference evidence="9" key="1">
    <citation type="submission" date="2017-06" db="EMBL/GenBank/DDBJ databases">
        <title>Complete Genome Sequence of Mycobacterium shigaense.</title>
        <authorList>
            <person name="Fukano H."/>
            <person name="Yoshida M."/>
            <person name="Kazumi Y."/>
            <person name="Ogura Y."/>
            <person name="Mitarai S."/>
            <person name="Hayashi T."/>
            <person name="Hoshino Y."/>
        </authorList>
    </citation>
    <scope>NUCLEOTIDE SEQUENCE [LARGE SCALE GENOMIC DNA]</scope>
    <source>
        <strain evidence="9">UN-152</strain>
    </source>
</reference>
<name>A0A1Z4EJX0_9MYCO</name>
<feature type="transmembrane region" description="Helical" evidence="6">
    <location>
        <begin position="81"/>
        <end position="101"/>
    </location>
</feature>
<keyword evidence="2" id="KW-1003">Cell membrane</keyword>
<dbReference type="Proteomes" id="UP000217736">
    <property type="component" value="Chromosome"/>
</dbReference>
<feature type="transmembrane region" description="Helical" evidence="6">
    <location>
        <begin position="135"/>
        <end position="157"/>
    </location>
</feature>
<dbReference type="GO" id="GO:0005886">
    <property type="term" value="C:plasma membrane"/>
    <property type="evidence" value="ECO:0007669"/>
    <property type="project" value="UniProtKB-SubCell"/>
</dbReference>
<keyword evidence="9" id="KW-1185">Reference proteome</keyword>
<evidence type="ECO:0000256" key="3">
    <source>
        <dbReference type="ARBA" id="ARBA00022692"/>
    </source>
</evidence>
<evidence type="ECO:0000259" key="7">
    <source>
        <dbReference type="Pfam" id="PF06271"/>
    </source>
</evidence>
<evidence type="ECO:0000256" key="4">
    <source>
        <dbReference type="ARBA" id="ARBA00022989"/>
    </source>
</evidence>
<feature type="transmembrane region" description="Helical" evidence="6">
    <location>
        <begin position="108"/>
        <end position="129"/>
    </location>
</feature>
<evidence type="ECO:0000256" key="2">
    <source>
        <dbReference type="ARBA" id="ARBA00022475"/>
    </source>
</evidence>
<keyword evidence="5 6" id="KW-0472">Membrane</keyword>
<organism evidence="8 9">
    <name type="scientific">Mycobacterium shigaense</name>
    <dbReference type="NCBI Taxonomy" id="722731"/>
    <lineage>
        <taxon>Bacteria</taxon>
        <taxon>Bacillati</taxon>
        <taxon>Actinomycetota</taxon>
        <taxon>Actinomycetes</taxon>
        <taxon>Mycobacteriales</taxon>
        <taxon>Mycobacteriaceae</taxon>
        <taxon>Mycobacterium</taxon>
        <taxon>Mycobacterium simiae complex</taxon>
    </lineage>
</organism>
<dbReference type="AlphaFoldDB" id="A0A1Z4EJX0"/>
<evidence type="ECO:0000256" key="1">
    <source>
        <dbReference type="ARBA" id="ARBA00004651"/>
    </source>
</evidence>
<evidence type="ECO:0000313" key="9">
    <source>
        <dbReference type="Proteomes" id="UP000217736"/>
    </source>
</evidence>
<evidence type="ECO:0000256" key="5">
    <source>
        <dbReference type="ARBA" id="ARBA00023136"/>
    </source>
</evidence>
<evidence type="ECO:0000256" key="6">
    <source>
        <dbReference type="SAM" id="Phobius"/>
    </source>
</evidence>
<proteinExistence type="predicted"/>
<dbReference type="PANTHER" id="PTHR36115">
    <property type="entry name" value="PROLINE-RICH ANTIGEN HOMOLOG-RELATED"/>
    <property type="match status" value="1"/>
</dbReference>
<comment type="subcellular location">
    <subcellularLocation>
        <location evidence="1">Cell membrane</location>
        <topology evidence="1">Multi-pass membrane protein</topology>
    </subcellularLocation>
</comment>
<protein>
    <submittedName>
        <fullName evidence="8">RDD family protein</fullName>
    </submittedName>
</protein>